<proteinExistence type="predicted"/>
<dbReference type="PANTHER" id="PTHR30561">
    <property type="entry name" value="SMR FAMILY PROTON-DEPENDENT DRUG EFFLUX TRANSPORTER SUGE"/>
    <property type="match status" value="1"/>
</dbReference>
<dbReference type="GO" id="GO:0005886">
    <property type="term" value="C:plasma membrane"/>
    <property type="evidence" value="ECO:0007669"/>
    <property type="project" value="UniProtKB-SubCell"/>
</dbReference>
<dbReference type="GO" id="GO:0022857">
    <property type="term" value="F:transmembrane transporter activity"/>
    <property type="evidence" value="ECO:0007669"/>
    <property type="project" value="InterPro"/>
</dbReference>
<protein>
    <submittedName>
        <fullName evidence="7">Multidrug ABC transporter</fullName>
    </submittedName>
</protein>
<sequence length="114" mass="12417">MIPYIAIGALGVFVSSIAQVMLKKEAVKPHGSFMQEYLNPLVIGGYVLMLASTFMLVVSFRGIPLSMAPVLEATSYLYVTVFGVFIFKERVSRPKAIALAVIMLGILVYAAGLW</sequence>
<evidence type="ECO:0000256" key="3">
    <source>
        <dbReference type="ARBA" id="ARBA00022475"/>
    </source>
</evidence>
<dbReference type="Proteomes" id="UP000278632">
    <property type="component" value="Unassembled WGS sequence"/>
</dbReference>
<evidence type="ECO:0000313" key="7">
    <source>
        <dbReference type="EMBL" id="RNL48544.1"/>
    </source>
</evidence>
<dbReference type="OrthoDB" id="2873177at2"/>
<dbReference type="InterPro" id="IPR000390">
    <property type="entry name" value="Small_drug/metabolite_transptr"/>
</dbReference>
<dbReference type="PANTHER" id="PTHR30561:SF9">
    <property type="entry name" value="4-AMINO-4-DEOXY-L-ARABINOSE-PHOSPHOUNDECAPRENOL FLIPPASE SUBUNIT ARNF-RELATED"/>
    <property type="match status" value="1"/>
</dbReference>
<evidence type="ECO:0000256" key="2">
    <source>
        <dbReference type="ARBA" id="ARBA00022448"/>
    </source>
</evidence>
<dbReference type="SUPFAM" id="SSF103481">
    <property type="entry name" value="Multidrug resistance efflux transporter EmrE"/>
    <property type="match status" value="1"/>
</dbReference>
<keyword evidence="5" id="KW-1133">Transmembrane helix</keyword>
<dbReference type="Gene3D" id="1.10.3730.20">
    <property type="match status" value="1"/>
</dbReference>
<evidence type="ECO:0000256" key="4">
    <source>
        <dbReference type="ARBA" id="ARBA00022692"/>
    </source>
</evidence>
<organism evidence="7 8">
    <name type="scientific">Paraeggerthella hongkongensis</name>
    <dbReference type="NCBI Taxonomy" id="230658"/>
    <lineage>
        <taxon>Bacteria</taxon>
        <taxon>Bacillati</taxon>
        <taxon>Actinomycetota</taxon>
        <taxon>Coriobacteriia</taxon>
        <taxon>Eggerthellales</taxon>
        <taxon>Eggerthellaceae</taxon>
        <taxon>Paraeggerthella</taxon>
    </lineage>
</organism>
<reference evidence="8" key="1">
    <citation type="submission" date="2018-05" db="EMBL/GenBank/DDBJ databases">
        <title>Genome Sequencing of selected type strains of the family Eggerthellaceae.</title>
        <authorList>
            <person name="Danylec N."/>
            <person name="Stoll D.A."/>
            <person name="Doetsch A."/>
            <person name="Huch M."/>
        </authorList>
    </citation>
    <scope>NUCLEOTIDE SEQUENCE [LARGE SCALE GENOMIC DNA]</scope>
    <source>
        <strain evidence="8">DSM 16106</strain>
    </source>
</reference>
<keyword evidence="3" id="KW-1003">Cell membrane</keyword>
<dbReference type="InterPro" id="IPR037185">
    <property type="entry name" value="EmrE-like"/>
</dbReference>
<name>A0A369LNF6_9ACTN</name>
<comment type="subcellular location">
    <subcellularLocation>
        <location evidence="1">Cell membrane</location>
        <topology evidence="1">Multi-pass membrane protein</topology>
    </subcellularLocation>
</comment>
<dbReference type="Pfam" id="PF06027">
    <property type="entry name" value="SLC35F"/>
    <property type="match status" value="1"/>
</dbReference>
<keyword evidence="2" id="KW-0813">Transport</keyword>
<comment type="caution">
    <text evidence="7">The sequence shown here is derived from an EMBL/GenBank/DDBJ whole genome shotgun (WGS) entry which is preliminary data.</text>
</comment>
<gene>
    <name evidence="7" type="ORF">DMP08_02025</name>
</gene>
<dbReference type="AlphaFoldDB" id="A0A369LNF6"/>
<dbReference type="EMBL" id="QICD01000002">
    <property type="protein sequence ID" value="RNL48544.1"/>
    <property type="molecule type" value="Genomic_DNA"/>
</dbReference>
<dbReference type="InterPro" id="IPR009262">
    <property type="entry name" value="SLC35_F1/F2/F6"/>
</dbReference>
<evidence type="ECO:0000313" key="8">
    <source>
        <dbReference type="Proteomes" id="UP000278632"/>
    </source>
</evidence>
<keyword evidence="8" id="KW-1185">Reference proteome</keyword>
<evidence type="ECO:0000256" key="5">
    <source>
        <dbReference type="ARBA" id="ARBA00022989"/>
    </source>
</evidence>
<keyword evidence="6" id="KW-0472">Membrane</keyword>
<evidence type="ECO:0000256" key="1">
    <source>
        <dbReference type="ARBA" id="ARBA00004651"/>
    </source>
</evidence>
<keyword evidence="4" id="KW-0812">Transmembrane</keyword>
<accession>A0A369LNF6</accession>
<evidence type="ECO:0000256" key="6">
    <source>
        <dbReference type="ARBA" id="ARBA00023136"/>
    </source>
</evidence>